<sequence length="432" mass="48006">MEKAQVLELFELPYSDLLLLSSDQAHSSSSSPAKLERLELLKRTIMETLGPMGPGLLSVSGVPNAAVLRHDLPLARRLALLDSDLRNRILKENKLGSDVPLKNPERNVSSFAMQLRYVDQNSNSGGGEFHDRVKGFGDGEFKNLGSDLRELGFCMMELGLRLARVCDSAIGGRELELSLLESCATKGRLIHYHSKLDGQLLLKQKKKGVKKKKEKQGNVDVDVEHGGIREGSGSNLWQQWHYDYGIFTVLTAPLFLTQAVEGGGGQIMESGYEECGYPNGHTCLQIFDPNKKGIFMVDCSPESFIIQVGESAEVISKGNLRATLHSVLRPGKLENLSRETFVVFLQPAWDKVLCISDYPMKCLSLEDQYLSISSAEEEEEGILEQQNRIEEIEKIVPPLSSRLKDGMTFAEFSRETTRQYYGGSGLQSNSSR</sequence>
<name>A0A2P5FB02_TREOI</name>
<protein>
    <submittedName>
        <fullName evidence="1">Isopenicillin N synthase-like</fullName>
    </submittedName>
</protein>
<evidence type="ECO:0000313" key="2">
    <source>
        <dbReference type="Proteomes" id="UP000237000"/>
    </source>
</evidence>
<dbReference type="FunCoup" id="A0A2P5FB02">
    <property type="interactions" value="1078"/>
</dbReference>
<organism evidence="1 2">
    <name type="scientific">Trema orientale</name>
    <name type="common">Charcoal tree</name>
    <name type="synonym">Celtis orientalis</name>
    <dbReference type="NCBI Taxonomy" id="63057"/>
    <lineage>
        <taxon>Eukaryota</taxon>
        <taxon>Viridiplantae</taxon>
        <taxon>Streptophyta</taxon>
        <taxon>Embryophyta</taxon>
        <taxon>Tracheophyta</taxon>
        <taxon>Spermatophyta</taxon>
        <taxon>Magnoliopsida</taxon>
        <taxon>eudicotyledons</taxon>
        <taxon>Gunneridae</taxon>
        <taxon>Pentapetalae</taxon>
        <taxon>rosids</taxon>
        <taxon>fabids</taxon>
        <taxon>Rosales</taxon>
        <taxon>Cannabaceae</taxon>
        <taxon>Trema</taxon>
    </lineage>
</organism>
<reference evidence="2" key="1">
    <citation type="submission" date="2016-06" db="EMBL/GenBank/DDBJ databases">
        <title>Parallel loss of symbiosis genes in relatives of nitrogen-fixing non-legume Parasponia.</title>
        <authorList>
            <person name="Van Velzen R."/>
            <person name="Holmer R."/>
            <person name="Bu F."/>
            <person name="Rutten L."/>
            <person name="Van Zeijl A."/>
            <person name="Liu W."/>
            <person name="Santuari L."/>
            <person name="Cao Q."/>
            <person name="Sharma T."/>
            <person name="Shen D."/>
            <person name="Roswanjaya Y."/>
            <person name="Wardhani T."/>
            <person name="Kalhor M.S."/>
            <person name="Jansen J."/>
            <person name="Van den Hoogen J."/>
            <person name="Gungor B."/>
            <person name="Hartog M."/>
            <person name="Hontelez J."/>
            <person name="Verver J."/>
            <person name="Yang W.-C."/>
            <person name="Schijlen E."/>
            <person name="Repin R."/>
            <person name="Schilthuizen M."/>
            <person name="Schranz E."/>
            <person name="Heidstra R."/>
            <person name="Miyata K."/>
            <person name="Fedorova E."/>
            <person name="Kohlen W."/>
            <person name="Bisseling T."/>
            <person name="Smit S."/>
            <person name="Geurts R."/>
        </authorList>
    </citation>
    <scope>NUCLEOTIDE SEQUENCE [LARGE SCALE GENOMIC DNA]</scope>
    <source>
        <strain evidence="2">cv. RG33-2</strain>
    </source>
</reference>
<evidence type="ECO:0000313" key="1">
    <source>
        <dbReference type="EMBL" id="PON94958.1"/>
    </source>
</evidence>
<comment type="caution">
    <text evidence="1">The sequence shown here is derived from an EMBL/GenBank/DDBJ whole genome shotgun (WGS) entry which is preliminary data.</text>
</comment>
<dbReference type="AlphaFoldDB" id="A0A2P5FB02"/>
<dbReference type="Gene3D" id="2.60.120.330">
    <property type="entry name" value="B-lactam Antibiotic, Isopenicillin N Synthase, Chain"/>
    <property type="match status" value="1"/>
</dbReference>
<dbReference type="EMBL" id="JXTC01000047">
    <property type="protein sequence ID" value="PON94958.1"/>
    <property type="molecule type" value="Genomic_DNA"/>
</dbReference>
<dbReference type="PANTHER" id="PTHR48253:SF2">
    <property type="entry name" value="ISOPENICILLIN N SYNTHASE-LIKE FE(2+) 2OG DIOXYGENASE DOMAIN-CONTAINING PROTEIN"/>
    <property type="match status" value="1"/>
</dbReference>
<accession>A0A2P5FB02</accession>
<dbReference type="PANTHER" id="PTHR48253">
    <property type="match status" value="1"/>
</dbReference>
<gene>
    <name evidence="1" type="ORF">TorRG33x02_091570</name>
</gene>
<proteinExistence type="predicted"/>
<dbReference type="InParanoid" id="A0A2P5FB02"/>
<dbReference type="OrthoDB" id="438224at2759"/>
<dbReference type="InterPro" id="IPR027443">
    <property type="entry name" value="IPNS-like_sf"/>
</dbReference>
<keyword evidence="2" id="KW-1185">Reference proteome</keyword>
<dbReference type="Proteomes" id="UP000237000">
    <property type="component" value="Unassembled WGS sequence"/>
</dbReference>
<dbReference type="SUPFAM" id="SSF51197">
    <property type="entry name" value="Clavaminate synthase-like"/>
    <property type="match status" value="1"/>
</dbReference>
<dbReference type="STRING" id="63057.A0A2P5FB02"/>